<keyword evidence="2" id="KW-0904">Protein phosphatase</keyword>
<proteinExistence type="predicted"/>
<dbReference type="PROSITE" id="PS00383">
    <property type="entry name" value="TYR_PHOSPHATASE_1"/>
    <property type="match status" value="1"/>
</dbReference>
<keyword evidence="1" id="KW-0378">Hydrolase</keyword>
<dbReference type="PANTHER" id="PTHR46377:SF1">
    <property type="entry name" value="DUAL SPECIFICITY PROTEIN PHOSPHATASE 19"/>
    <property type="match status" value="1"/>
</dbReference>
<organism evidence="5 7">
    <name type="scientific">Didymodactylos carnosus</name>
    <dbReference type="NCBI Taxonomy" id="1234261"/>
    <lineage>
        <taxon>Eukaryota</taxon>
        <taxon>Metazoa</taxon>
        <taxon>Spiralia</taxon>
        <taxon>Gnathifera</taxon>
        <taxon>Rotifera</taxon>
        <taxon>Eurotatoria</taxon>
        <taxon>Bdelloidea</taxon>
        <taxon>Philodinida</taxon>
        <taxon>Philodinidae</taxon>
        <taxon>Didymodactylos</taxon>
    </lineage>
</organism>
<dbReference type="InterPro" id="IPR000387">
    <property type="entry name" value="Tyr_Pase_dom"/>
</dbReference>
<feature type="domain" description="Tyrosine specific protein phosphatases" evidence="4">
    <location>
        <begin position="133"/>
        <end position="191"/>
    </location>
</feature>
<dbReference type="GO" id="GO:0008579">
    <property type="term" value="F:JUN kinase phosphatase activity"/>
    <property type="evidence" value="ECO:0007669"/>
    <property type="project" value="TreeGrafter"/>
</dbReference>
<dbReference type="PROSITE" id="PS50054">
    <property type="entry name" value="TYR_PHOSPHATASE_DUAL"/>
    <property type="match status" value="1"/>
</dbReference>
<dbReference type="EMBL" id="CAJOBC010003117">
    <property type="protein sequence ID" value="CAF3767844.1"/>
    <property type="molecule type" value="Genomic_DNA"/>
</dbReference>
<dbReference type="AlphaFoldDB" id="A0A814GH17"/>
<dbReference type="GO" id="GO:0005737">
    <property type="term" value="C:cytoplasm"/>
    <property type="evidence" value="ECO:0007669"/>
    <property type="project" value="TreeGrafter"/>
</dbReference>
<sequence>MRGISVLIIISLLIVGCAVLLSRVRSIESILYHLFHHLDIIFNYRLSSNFFINTIYKYYFQIFDRDSHRSEFQLVAPSLYISNKFGCYNENKLIKYNITHILIAGSLLTKRFPSRYRYHQLNLRDIPSENIGQYFAECVDFIEQAIESKGTVVVHCSAGMSRSAAIVVAYLMHAKKLTFDQAYSKLKEVRPCVGINDGFQKQLRAWQKEGMPL</sequence>
<dbReference type="InterPro" id="IPR016130">
    <property type="entry name" value="Tyr_Pase_AS"/>
</dbReference>
<dbReference type="SUPFAM" id="SSF52799">
    <property type="entry name" value="(Phosphotyrosine protein) phosphatases II"/>
    <property type="match status" value="1"/>
</dbReference>
<dbReference type="InterPro" id="IPR000340">
    <property type="entry name" value="Dual-sp_phosphatase_cat-dom"/>
</dbReference>
<name>A0A814GH17_9BILA</name>
<evidence type="ECO:0000259" key="4">
    <source>
        <dbReference type="PROSITE" id="PS50056"/>
    </source>
</evidence>
<keyword evidence="7" id="KW-1185">Reference proteome</keyword>
<dbReference type="PROSITE" id="PS51257">
    <property type="entry name" value="PROKAR_LIPOPROTEIN"/>
    <property type="match status" value="1"/>
</dbReference>
<dbReference type="SMART" id="SM00195">
    <property type="entry name" value="DSPc"/>
    <property type="match status" value="1"/>
</dbReference>
<protein>
    <recommendedName>
        <fullName evidence="8">Dual specificity protein phosphatase</fullName>
    </recommendedName>
</protein>
<dbReference type="PROSITE" id="PS50056">
    <property type="entry name" value="TYR_PHOSPHATASE_2"/>
    <property type="match status" value="1"/>
</dbReference>
<gene>
    <name evidence="5" type="ORF">GPM918_LOCUS13513</name>
    <name evidence="6" type="ORF">SRO942_LOCUS13513</name>
</gene>
<dbReference type="CDD" id="cd14498">
    <property type="entry name" value="DSP"/>
    <property type="match status" value="1"/>
</dbReference>
<dbReference type="InterPro" id="IPR020422">
    <property type="entry name" value="TYR_PHOSPHATASE_DUAL_dom"/>
</dbReference>
<evidence type="ECO:0008006" key="8">
    <source>
        <dbReference type="Google" id="ProtNLM"/>
    </source>
</evidence>
<evidence type="ECO:0000256" key="1">
    <source>
        <dbReference type="ARBA" id="ARBA00022801"/>
    </source>
</evidence>
<dbReference type="OrthoDB" id="10252009at2759"/>
<dbReference type="InterPro" id="IPR029021">
    <property type="entry name" value="Prot-tyrosine_phosphatase-like"/>
</dbReference>
<dbReference type="Gene3D" id="3.90.190.10">
    <property type="entry name" value="Protein tyrosine phosphatase superfamily"/>
    <property type="match status" value="1"/>
</dbReference>
<evidence type="ECO:0000313" key="7">
    <source>
        <dbReference type="Proteomes" id="UP000663829"/>
    </source>
</evidence>
<evidence type="ECO:0000259" key="3">
    <source>
        <dbReference type="PROSITE" id="PS50054"/>
    </source>
</evidence>
<evidence type="ECO:0000313" key="5">
    <source>
        <dbReference type="EMBL" id="CAF0996227.1"/>
    </source>
</evidence>
<dbReference type="Proteomes" id="UP000663829">
    <property type="component" value="Unassembled WGS sequence"/>
</dbReference>
<evidence type="ECO:0000313" key="6">
    <source>
        <dbReference type="EMBL" id="CAF3767844.1"/>
    </source>
</evidence>
<dbReference type="PANTHER" id="PTHR46377">
    <property type="entry name" value="DUAL SPECIFICITY PROTEIN PHOSPHATASE 19"/>
    <property type="match status" value="1"/>
</dbReference>
<dbReference type="EMBL" id="CAJNOQ010003117">
    <property type="protein sequence ID" value="CAF0996227.1"/>
    <property type="molecule type" value="Genomic_DNA"/>
</dbReference>
<accession>A0A814GH17</accession>
<comment type="caution">
    <text evidence="5">The sequence shown here is derived from an EMBL/GenBank/DDBJ whole genome shotgun (WGS) entry which is preliminary data.</text>
</comment>
<feature type="domain" description="Tyrosine-protein phosphatase" evidence="3">
    <location>
        <begin position="71"/>
        <end position="212"/>
    </location>
</feature>
<dbReference type="Proteomes" id="UP000681722">
    <property type="component" value="Unassembled WGS sequence"/>
</dbReference>
<dbReference type="Pfam" id="PF00782">
    <property type="entry name" value="DSPc"/>
    <property type="match status" value="1"/>
</dbReference>
<reference evidence="5" key="1">
    <citation type="submission" date="2021-02" db="EMBL/GenBank/DDBJ databases">
        <authorList>
            <person name="Nowell W R."/>
        </authorList>
    </citation>
    <scope>NUCLEOTIDE SEQUENCE</scope>
</reference>
<evidence type="ECO:0000256" key="2">
    <source>
        <dbReference type="ARBA" id="ARBA00022912"/>
    </source>
</evidence>